<dbReference type="PANTHER" id="PTHR24223:SF405">
    <property type="entry name" value="ATP-BINDING CASSETTE SUB-FAMILY C MEMBER 3"/>
    <property type="match status" value="1"/>
</dbReference>
<evidence type="ECO:0000256" key="1">
    <source>
        <dbReference type="ARBA" id="ARBA00022448"/>
    </source>
</evidence>
<evidence type="ECO:0000313" key="9">
    <source>
        <dbReference type="EMBL" id="KAL0180199.1"/>
    </source>
</evidence>
<dbReference type="InterPro" id="IPR050173">
    <property type="entry name" value="ABC_transporter_C-like"/>
</dbReference>
<dbReference type="InterPro" id="IPR011527">
    <property type="entry name" value="ABC1_TM_dom"/>
</dbReference>
<feature type="non-terminal residue" evidence="9">
    <location>
        <position position="90"/>
    </location>
</feature>
<evidence type="ECO:0000259" key="8">
    <source>
        <dbReference type="PROSITE" id="PS50929"/>
    </source>
</evidence>
<evidence type="ECO:0000256" key="3">
    <source>
        <dbReference type="ARBA" id="ARBA00022741"/>
    </source>
</evidence>
<evidence type="ECO:0000256" key="7">
    <source>
        <dbReference type="SAM" id="Phobius"/>
    </source>
</evidence>
<dbReference type="PANTHER" id="PTHR24223">
    <property type="entry name" value="ATP-BINDING CASSETTE SUB-FAMILY C"/>
    <property type="match status" value="1"/>
</dbReference>
<name>A0ABD0Q1N6_CIRMR</name>
<keyword evidence="4" id="KW-0067">ATP-binding</keyword>
<keyword evidence="10" id="KW-1185">Reference proteome</keyword>
<keyword evidence="5 7" id="KW-1133">Transmembrane helix</keyword>
<evidence type="ECO:0000256" key="4">
    <source>
        <dbReference type="ARBA" id="ARBA00022840"/>
    </source>
</evidence>
<organism evidence="9 10">
    <name type="scientific">Cirrhinus mrigala</name>
    <name type="common">Mrigala</name>
    <dbReference type="NCBI Taxonomy" id="683832"/>
    <lineage>
        <taxon>Eukaryota</taxon>
        <taxon>Metazoa</taxon>
        <taxon>Chordata</taxon>
        <taxon>Craniata</taxon>
        <taxon>Vertebrata</taxon>
        <taxon>Euteleostomi</taxon>
        <taxon>Actinopterygii</taxon>
        <taxon>Neopterygii</taxon>
        <taxon>Teleostei</taxon>
        <taxon>Ostariophysi</taxon>
        <taxon>Cypriniformes</taxon>
        <taxon>Cyprinidae</taxon>
        <taxon>Labeoninae</taxon>
        <taxon>Labeonini</taxon>
        <taxon>Cirrhinus</taxon>
    </lineage>
</organism>
<feature type="transmembrane region" description="Helical" evidence="7">
    <location>
        <begin position="64"/>
        <end position="89"/>
    </location>
</feature>
<dbReference type="GO" id="GO:0005524">
    <property type="term" value="F:ATP binding"/>
    <property type="evidence" value="ECO:0007669"/>
    <property type="project" value="UniProtKB-KW"/>
</dbReference>
<keyword evidence="6 7" id="KW-0472">Membrane</keyword>
<dbReference type="Pfam" id="PF00664">
    <property type="entry name" value="ABC_membrane"/>
    <property type="match status" value="1"/>
</dbReference>
<proteinExistence type="predicted"/>
<evidence type="ECO:0000256" key="2">
    <source>
        <dbReference type="ARBA" id="ARBA00022692"/>
    </source>
</evidence>
<dbReference type="Proteomes" id="UP001529510">
    <property type="component" value="Unassembled WGS sequence"/>
</dbReference>
<keyword evidence="3" id="KW-0547">Nucleotide-binding</keyword>
<dbReference type="Gene3D" id="1.20.1560.10">
    <property type="entry name" value="ABC transporter type 1, transmembrane domain"/>
    <property type="match status" value="1"/>
</dbReference>
<evidence type="ECO:0000256" key="6">
    <source>
        <dbReference type="ARBA" id="ARBA00023136"/>
    </source>
</evidence>
<sequence length="90" mass="10480">MLKAAQSTHLHMLHAILRAPQAFFEATPSGRVLNRFSKDVDTIDSLIPDNIDIWMRTFWYTVNVLIVCSALTPMFLIVIVPLMLFYWWVQ</sequence>
<keyword evidence="2 7" id="KW-0812">Transmembrane</keyword>
<accession>A0ABD0Q1N6</accession>
<gene>
    <name evidence="9" type="ORF">M9458_025641</name>
</gene>
<evidence type="ECO:0000256" key="5">
    <source>
        <dbReference type="ARBA" id="ARBA00022989"/>
    </source>
</evidence>
<comment type="caution">
    <text evidence="9">The sequence shown here is derived from an EMBL/GenBank/DDBJ whole genome shotgun (WGS) entry which is preliminary data.</text>
</comment>
<reference evidence="9 10" key="1">
    <citation type="submission" date="2024-05" db="EMBL/GenBank/DDBJ databases">
        <title>Genome sequencing and assembly of Indian major carp, Cirrhinus mrigala (Hamilton, 1822).</title>
        <authorList>
            <person name="Mohindra V."/>
            <person name="Chowdhury L.M."/>
            <person name="Lal K."/>
            <person name="Jena J.K."/>
        </authorList>
    </citation>
    <scope>NUCLEOTIDE SEQUENCE [LARGE SCALE GENOMIC DNA]</scope>
    <source>
        <strain evidence="9">CM1030</strain>
        <tissue evidence="9">Blood</tissue>
    </source>
</reference>
<protein>
    <recommendedName>
        <fullName evidence="8">ABC transmembrane type-1 domain-containing protein</fullName>
    </recommendedName>
</protein>
<dbReference type="AlphaFoldDB" id="A0ABD0Q1N6"/>
<dbReference type="PROSITE" id="PS50929">
    <property type="entry name" value="ABC_TM1F"/>
    <property type="match status" value="1"/>
</dbReference>
<dbReference type="InterPro" id="IPR036640">
    <property type="entry name" value="ABC1_TM_sf"/>
</dbReference>
<keyword evidence="1" id="KW-0813">Transport</keyword>
<dbReference type="SUPFAM" id="SSF90123">
    <property type="entry name" value="ABC transporter transmembrane region"/>
    <property type="match status" value="1"/>
</dbReference>
<feature type="domain" description="ABC transmembrane type-1" evidence="8">
    <location>
        <begin position="1"/>
        <end position="90"/>
    </location>
</feature>
<dbReference type="EMBL" id="JAMKFB020000012">
    <property type="protein sequence ID" value="KAL0180199.1"/>
    <property type="molecule type" value="Genomic_DNA"/>
</dbReference>
<evidence type="ECO:0000313" key="10">
    <source>
        <dbReference type="Proteomes" id="UP001529510"/>
    </source>
</evidence>